<feature type="region of interest" description="Disordered" evidence="1">
    <location>
        <begin position="1"/>
        <end position="399"/>
    </location>
</feature>
<dbReference type="Proteomes" id="UP000770661">
    <property type="component" value="Unassembled WGS sequence"/>
</dbReference>
<protein>
    <submittedName>
        <fullName evidence="2">Uncharacterized protein</fullName>
    </submittedName>
</protein>
<reference evidence="2" key="1">
    <citation type="submission" date="2020-07" db="EMBL/GenBank/DDBJ databases">
        <title>The High-quality genome of the commercially important snow crab, Chionoecetes opilio.</title>
        <authorList>
            <person name="Jeong J.-H."/>
            <person name="Ryu S."/>
        </authorList>
    </citation>
    <scope>NUCLEOTIDE SEQUENCE</scope>
    <source>
        <strain evidence="2">MADBK_172401_WGS</strain>
        <tissue evidence="2">Digestive gland</tissue>
    </source>
</reference>
<feature type="compositionally biased region" description="Low complexity" evidence="1">
    <location>
        <begin position="301"/>
        <end position="315"/>
    </location>
</feature>
<accession>A0A8J4Y7A2</accession>
<evidence type="ECO:0000256" key="1">
    <source>
        <dbReference type="SAM" id="MobiDB-lite"/>
    </source>
</evidence>
<gene>
    <name evidence="2" type="ORF">GWK47_046455</name>
</gene>
<feature type="compositionally biased region" description="Basic and acidic residues" evidence="1">
    <location>
        <begin position="188"/>
        <end position="215"/>
    </location>
</feature>
<evidence type="ECO:0000313" key="3">
    <source>
        <dbReference type="Proteomes" id="UP000770661"/>
    </source>
</evidence>
<keyword evidence="3" id="KW-1185">Reference proteome</keyword>
<dbReference type="AlphaFoldDB" id="A0A8J4Y7A2"/>
<sequence length="399" mass="42350">MRERKPFPPRLPIPRGVHVRTGRRACGDRRPKRRSPKGAVGPQSGAPKSPGFGHPGGPTSRGQAAQNPGRRPWKGGSERERPFGEGLVDSTGPDKRPQTQSPCPRERPPPDWTTGPLGAIHTGVAPLDCPSRRKSPETCGPPPGAPRPSGLGARGVTPEQRRGQKGGVFRSESPGEKVPFTRLPRHGRSWEKGDTRGKYTHVESTRGRRTGDRGPGRRRARLHWWYPFPPSAGSRPALYPGQKFLAPKKAPGSRVPPTKEKPSLTKIGSASKEAPSTKAAAEETAGCFGERPGERKIPAVGLGLLSPLFSPSGTPKSGEMGPTAVPQRPRNKPPSTVSQAIEGSIGAQGNRTEEKEGAKASPAADEGSAPRKDLKKKGGRARGRSQGGGSPRTVSLWGG</sequence>
<feature type="compositionally biased region" description="Basic residues" evidence="1">
    <location>
        <begin position="373"/>
        <end position="383"/>
    </location>
</feature>
<dbReference type="EMBL" id="JACEEZ010011126">
    <property type="protein sequence ID" value="KAG0721453.1"/>
    <property type="molecule type" value="Genomic_DNA"/>
</dbReference>
<comment type="caution">
    <text evidence="2">The sequence shown here is derived from an EMBL/GenBank/DDBJ whole genome shotgun (WGS) entry which is preliminary data.</text>
</comment>
<name>A0A8J4Y7A2_CHIOP</name>
<evidence type="ECO:0000313" key="2">
    <source>
        <dbReference type="EMBL" id="KAG0721453.1"/>
    </source>
</evidence>
<organism evidence="2 3">
    <name type="scientific">Chionoecetes opilio</name>
    <name type="common">Atlantic snow crab</name>
    <name type="synonym">Cancer opilio</name>
    <dbReference type="NCBI Taxonomy" id="41210"/>
    <lineage>
        <taxon>Eukaryota</taxon>
        <taxon>Metazoa</taxon>
        <taxon>Ecdysozoa</taxon>
        <taxon>Arthropoda</taxon>
        <taxon>Crustacea</taxon>
        <taxon>Multicrustacea</taxon>
        <taxon>Malacostraca</taxon>
        <taxon>Eumalacostraca</taxon>
        <taxon>Eucarida</taxon>
        <taxon>Decapoda</taxon>
        <taxon>Pleocyemata</taxon>
        <taxon>Brachyura</taxon>
        <taxon>Eubrachyura</taxon>
        <taxon>Majoidea</taxon>
        <taxon>Majidae</taxon>
        <taxon>Chionoecetes</taxon>
    </lineage>
</organism>
<proteinExistence type="predicted"/>